<evidence type="ECO:0000256" key="2">
    <source>
        <dbReference type="SAM" id="Phobius"/>
    </source>
</evidence>
<reference evidence="3 4" key="1">
    <citation type="submission" date="2017-08" db="EMBL/GenBank/DDBJ databases">
        <title>Genome sequence, comparative genomics and functional analysis of the highly adhesive Lactobacillus paracasei Kobulty strain.</title>
        <authorList>
            <person name="Koryszewska-Baginska A."/>
            <person name="Grynberg M."/>
            <person name="Aleksandrzak-Piekarczyk T."/>
        </authorList>
    </citation>
    <scope>NUCLEOTIDE SEQUENCE [LARGE SCALE GENOMIC DNA]</scope>
    <source>
        <strain evidence="3 4">IBB3423</strain>
    </source>
</reference>
<evidence type="ECO:0000313" key="4">
    <source>
        <dbReference type="Proteomes" id="UP000423274"/>
    </source>
</evidence>
<feature type="transmembrane region" description="Helical" evidence="2">
    <location>
        <begin position="172"/>
        <end position="192"/>
    </location>
</feature>
<feature type="transmembrane region" description="Helical" evidence="2">
    <location>
        <begin position="370"/>
        <end position="393"/>
    </location>
</feature>
<sequence>MTKANRRRLLLFLGVVVAFMLVLVLAGGQPVHAAGLVDDQSGGSNEYSKYPLSHYQLDYFVDTSWDWLPWNWGDGIGKSVSYGLYAITNFLWTLSVYLSNAAGYLIQQAYSLDFIKDTSDAIGKNMQLLAGVSKDGFTTDGFYPGLLLMITLVVGIYVAYTGIIKRETSKAISAIVNFVVIFITSASFIAYAPDYVSKINEFSSDISTSALNTGSKMIMGTDTATDKSGVDAIRDTLFEIQVKQPWTLLQFGDSDADNVGKDRVNTLMKTDPFGDKGKTRTDVVKAEIEDNDNENLSPTMTINRLGTTTFVVLFNIAITLFVFFLTAMMLFSQILFIIYATFLPVSFLLAMLPSFNGLMKQNIMKLFNTIMTRVGVTLVITMAFSLSAMVYGLSATSPFFLVAFLQVTIFAGIWMKLGDLMGMMQLHSSDAQQGAQRFSRRGNRMFRQFVGSAMGGAMAGRFLSRGYGKGRGMPQTPQLPAGTQREQTADATKPQQPKKPRSQRLGEKLADVSDVGNRFKDKTKRGLNQVKDAPTNVLYGLHRGKQLTKEAAETAKDSFKGRREANQQERDKQLEQRRKQMQERRLAIKPKSDSEKPKPTAAKPPVEPKRKPTATKPPVESTRKPPTVTPAKPKSEQTAASGKPKRTTTQPTSTRPPRPATKPQADPAIKTHQEPATPPATKLKKPLNLVSEKTAKPRNPKPQRIQPAKGHKKR</sequence>
<feature type="transmembrane region" description="Helical" evidence="2">
    <location>
        <begin position="310"/>
        <end position="331"/>
    </location>
</feature>
<name>A0AAP9HJP7_LACPA</name>
<organism evidence="3 4">
    <name type="scientific">Lacticaseibacillus paracasei subsp. paracasei</name>
    <dbReference type="NCBI Taxonomy" id="47714"/>
    <lineage>
        <taxon>Bacteria</taxon>
        <taxon>Bacillati</taxon>
        <taxon>Bacillota</taxon>
        <taxon>Bacilli</taxon>
        <taxon>Lactobacillales</taxon>
        <taxon>Lactobacillaceae</taxon>
        <taxon>Lacticaseibacillus</taxon>
    </lineage>
</organism>
<dbReference type="RefSeq" id="WP_060417075.1">
    <property type="nucleotide sequence ID" value="NZ_CP022954.1"/>
</dbReference>
<feature type="transmembrane region" description="Helical" evidence="2">
    <location>
        <begin position="82"/>
        <end position="106"/>
    </location>
</feature>
<evidence type="ECO:0000313" key="3">
    <source>
        <dbReference type="EMBL" id="QGV19175.1"/>
    </source>
</evidence>
<accession>A0AAP9HJP7</accession>
<keyword evidence="2" id="KW-0472">Membrane</keyword>
<feature type="region of interest" description="Disordered" evidence="1">
    <location>
        <begin position="466"/>
        <end position="714"/>
    </location>
</feature>
<dbReference type="InterPro" id="IPR058112">
    <property type="entry name" value="CD3337_EF1877-like"/>
</dbReference>
<dbReference type="Proteomes" id="UP000423274">
    <property type="component" value="Chromosome"/>
</dbReference>
<dbReference type="NCBIfam" id="NF046089">
    <property type="entry name" value="CD3337_EF1877"/>
    <property type="match status" value="1"/>
</dbReference>
<keyword evidence="2" id="KW-0812">Transmembrane</keyword>
<proteinExistence type="predicted"/>
<feature type="transmembrane region" description="Helical" evidence="2">
    <location>
        <begin position="142"/>
        <end position="160"/>
    </location>
</feature>
<feature type="transmembrane region" description="Helical" evidence="2">
    <location>
        <begin position="337"/>
        <end position="358"/>
    </location>
</feature>
<feature type="compositionally biased region" description="Polar residues" evidence="1">
    <location>
        <begin position="484"/>
        <end position="495"/>
    </location>
</feature>
<feature type="transmembrane region" description="Helical" evidence="2">
    <location>
        <begin position="399"/>
        <end position="417"/>
    </location>
</feature>
<feature type="compositionally biased region" description="Basic and acidic residues" evidence="1">
    <location>
        <begin position="547"/>
        <end position="598"/>
    </location>
</feature>
<keyword evidence="2" id="KW-1133">Transmembrane helix</keyword>
<protein>
    <submittedName>
        <fullName evidence="3">Membrane protein</fullName>
    </submittedName>
</protein>
<evidence type="ECO:0000256" key="1">
    <source>
        <dbReference type="SAM" id="MobiDB-lite"/>
    </source>
</evidence>
<dbReference type="AlphaFoldDB" id="A0AAP9HJP7"/>
<gene>
    <name evidence="3" type="ORF">LCAKO_2670</name>
</gene>
<dbReference type="EMBL" id="CP022954">
    <property type="protein sequence ID" value="QGV19175.1"/>
    <property type="molecule type" value="Genomic_DNA"/>
</dbReference>